<dbReference type="InterPro" id="IPR032698">
    <property type="entry name" value="SirB1_N"/>
</dbReference>
<protein>
    <recommendedName>
        <fullName evidence="2">Hemimethylated DNA-binding domain-containing protein</fullName>
    </recommendedName>
</protein>
<dbReference type="InterPro" id="IPR036623">
    <property type="entry name" value="Hemimethylated_DNA-bd_sf"/>
</dbReference>
<keyword evidence="4" id="KW-1185">Reference proteome</keyword>
<dbReference type="SUPFAM" id="SSF141255">
    <property type="entry name" value="YccV-like"/>
    <property type="match status" value="1"/>
</dbReference>
<dbReference type="Gene3D" id="2.30.30.390">
    <property type="entry name" value="Hemimethylated DNA-binding domain"/>
    <property type="match status" value="1"/>
</dbReference>
<dbReference type="EMBL" id="KN840705">
    <property type="protein sequence ID" value="KIP02087.1"/>
    <property type="molecule type" value="Genomic_DNA"/>
</dbReference>
<organism evidence="3 4">
    <name type="scientific">Phlebiopsis gigantea (strain 11061_1 CR5-6)</name>
    <name type="common">White-rot fungus</name>
    <name type="synonym">Peniophora gigantea</name>
    <dbReference type="NCBI Taxonomy" id="745531"/>
    <lineage>
        <taxon>Eukaryota</taxon>
        <taxon>Fungi</taxon>
        <taxon>Dikarya</taxon>
        <taxon>Basidiomycota</taxon>
        <taxon>Agaricomycotina</taxon>
        <taxon>Agaricomycetes</taxon>
        <taxon>Polyporales</taxon>
        <taxon>Phanerochaetaceae</taxon>
        <taxon>Phlebiopsis</taxon>
    </lineage>
</organism>
<dbReference type="Pfam" id="PF08755">
    <property type="entry name" value="YccV-like"/>
    <property type="match status" value="1"/>
</dbReference>
<dbReference type="NCBIfam" id="TIGR02097">
    <property type="entry name" value="yccV"/>
    <property type="match status" value="1"/>
</dbReference>
<feature type="chain" id="PRO_5002169158" description="Hemimethylated DNA-binding domain-containing protein" evidence="1">
    <location>
        <begin position="20"/>
        <end position="547"/>
    </location>
</feature>
<feature type="domain" description="Hemimethylated DNA-binding" evidence="2">
    <location>
        <begin position="407"/>
        <end position="512"/>
    </location>
</feature>
<dbReference type="Proteomes" id="UP000053257">
    <property type="component" value="Unassembled WGS sequence"/>
</dbReference>
<evidence type="ECO:0000259" key="2">
    <source>
        <dbReference type="SMART" id="SM00992"/>
    </source>
</evidence>
<proteinExistence type="predicted"/>
<reference evidence="3 4" key="1">
    <citation type="journal article" date="2014" name="PLoS Genet.">
        <title>Analysis of the Phlebiopsis gigantea genome, transcriptome and secretome provides insight into its pioneer colonization strategies of wood.</title>
        <authorList>
            <person name="Hori C."/>
            <person name="Ishida T."/>
            <person name="Igarashi K."/>
            <person name="Samejima M."/>
            <person name="Suzuki H."/>
            <person name="Master E."/>
            <person name="Ferreira P."/>
            <person name="Ruiz-Duenas F.J."/>
            <person name="Held B."/>
            <person name="Canessa P."/>
            <person name="Larrondo L.F."/>
            <person name="Schmoll M."/>
            <person name="Druzhinina I.S."/>
            <person name="Kubicek C.P."/>
            <person name="Gaskell J.A."/>
            <person name="Kersten P."/>
            <person name="St John F."/>
            <person name="Glasner J."/>
            <person name="Sabat G."/>
            <person name="Splinter BonDurant S."/>
            <person name="Syed K."/>
            <person name="Yadav J."/>
            <person name="Mgbeahuruike A.C."/>
            <person name="Kovalchuk A."/>
            <person name="Asiegbu F.O."/>
            <person name="Lackner G."/>
            <person name="Hoffmeister D."/>
            <person name="Rencoret J."/>
            <person name="Gutierrez A."/>
            <person name="Sun H."/>
            <person name="Lindquist E."/>
            <person name="Barry K."/>
            <person name="Riley R."/>
            <person name="Grigoriev I.V."/>
            <person name="Henrissat B."/>
            <person name="Kues U."/>
            <person name="Berka R.M."/>
            <person name="Martinez A.T."/>
            <person name="Covert S.F."/>
            <person name="Blanchette R.A."/>
            <person name="Cullen D."/>
        </authorList>
    </citation>
    <scope>NUCLEOTIDE SEQUENCE [LARGE SCALE GENOMIC DNA]</scope>
    <source>
        <strain evidence="3 4">11061_1 CR5-6</strain>
    </source>
</reference>
<feature type="signal peptide" evidence="1">
    <location>
        <begin position="1"/>
        <end position="19"/>
    </location>
</feature>
<evidence type="ECO:0000256" key="1">
    <source>
        <dbReference type="SAM" id="SignalP"/>
    </source>
</evidence>
<dbReference type="InterPro" id="IPR011722">
    <property type="entry name" value="Hemimethylated_DNA-bd_dom"/>
</dbReference>
<dbReference type="GO" id="GO:0003677">
    <property type="term" value="F:DNA binding"/>
    <property type="evidence" value="ECO:0007669"/>
    <property type="project" value="InterPro"/>
</dbReference>
<dbReference type="SMART" id="SM00992">
    <property type="entry name" value="YccV-like"/>
    <property type="match status" value="1"/>
</dbReference>
<dbReference type="STRING" id="745531.A0A0C3RZV5"/>
<gene>
    <name evidence="3" type="ORF">PHLGIDRAFT_130934</name>
</gene>
<keyword evidence="1" id="KW-0732">Signal</keyword>
<dbReference type="AlphaFoldDB" id="A0A0C3RZV5"/>
<dbReference type="HOGENOM" id="CLU_020266_1_0_1"/>
<evidence type="ECO:0000313" key="4">
    <source>
        <dbReference type="Proteomes" id="UP000053257"/>
    </source>
</evidence>
<sequence length="547" mass="60427">MVNATSTLLPIELYIAILAAVPSSKDAPSERTLLNCAQAHPLLRAAARSPAVWKTPYLVRYTHADAARERERRAAFGENWRELYAARQRRDREGLALVALGAIARRGMVDTFVRAVVPDQQRAVDFETALASLSAFFDVSLQEVNEQLEEVCGACKEQLVAEGTPLDPQAPNYDFWNLCAKIRDAIHGLGFGVADGSNFHRVMNQFPHFFLQPANRRTIPISLVYVYVAVARRLGIAASPANFPGVVQVHIQPPGGEPFRLLDMRGTEPPSANPVLPYPALGLLTPHADADDFLHPAAPATMLSRSCNNIRAFISHEISHSTVTSRDMYSSALYGVSCWLVIQGQLDHAPPTPPDTKPLDYTAVLLDALCPNITHAIGPAIAAHYRGRVEEEEQQARDVNMRSLSPNVQFFVGLPMVHKRYNYAGIIYGWDSTCLASEGWIQTMQVDSLTHGRDQPFYHVLPVDGQPRYVAQENITPAQSTHWSAIHRAHPSFSRYFTGVEQDSVTGHVRLKVSQELLDAYPDDDGFGASWIQTDSTQVIADAEFSS</sequence>
<dbReference type="OrthoDB" id="28868at2759"/>
<evidence type="ECO:0000313" key="3">
    <source>
        <dbReference type="EMBL" id="KIP02087.1"/>
    </source>
</evidence>
<dbReference type="PANTHER" id="PTHR31350">
    <property type="entry name" value="SI:DKEY-261L7.2"/>
    <property type="match status" value="1"/>
</dbReference>
<accession>A0A0C3RZV5</accession>
<dbReference type="PANTHER" id="PTHR31350:SF27">
    <property type="entry name" value="HEMIMETHYLATED DNA-BINDING DOMAIN-CONTAINING PROTEIN"/>
    <property type="match status" value="1"/>
</dbReference>
<name>A0A0C3RZV5_PHLG1</name>
<dbReference type="Pfam" id="PF13369">
    <property type="entry name" value="Transglut_core2"/>
    <property type="match status" value="1"/>
</dbReference>